<dbReference type="OrthoDB" id="10054094at2759"/>
<dbReference type="Pfam" id="PF00520">
    <property type="entry name" value="Ion_trans"/>
    <property type="match status" value="1"/>
</dbReference>
<keyword evidence="2 6" id="KW-0812">Transmembrane</keyword>
<organism evidence="9 10">
    <name type="scientific">Clytia hemisphaerica</name>
    <dbReference type="NCBI Taxonomy" id="252671"/>
    <lineage>
        <taxon>Eukaryota</taxon>
        <taxon>Metazoa</taxon>
        <taxon>Cnidaria</taxon>
        <taxon>Hydrozoa</taxon>
        <taxon>Hydroidolina</taxon>
        <taxon>Leptothecata</taxon>
        <taxon>Obeliida</taxon>
        <taxon>Clytiidae</taxon>
        <taxon>Clytia</taxon>
    </lineage>
</organism>
<reference evidence="9" key="1">
    <citation type="submission" date="2021-01" db="UniProtKB">
        <authorList>
            <consortium name="EnsemblMetazoa"/>
        </authorList>
    </citation>
    <scope>IDENTIFICATION</scope>
</reference>
<keyword evidence="10" id="KW-1185">Reference proteome</keyword>
<dbReference type="Proteomes" id="UP000594262">
    <property type="component" value="Unplaced"/>
</dbReference>
<evidence type="ECO:0000259" key="7">
    <source>
        <dbReference type="Pfam" id="PF00520"/>
    </source>
</evidence>
<evidence type="ECO:0000256" key="6">
    <source>
        <dbReference type="SAM" id="Phobius"/>
    </source>
</evidence>
<evidence type="ECO:0008006" key="11">
    <source>
        <dbReference type="Google" id="ProtNLM"/>
    </source>
</evidence>
<dbReference type="GO" id="GO:0030001">
    <property type="term" value="P:metal ion transport"/>
    <property type="evidence" value="ECO:0007669"/>
    <property type="project" value="TreeGrafter"/>
</dbReference>
<name>A0A7M5V598_9CNID</name>
<dbReference type="PANTHER" id="PTHR13800">
    <property type="entry name" value="TRANSIENT RECEPTOR POTENTIAL CATION CHANNEL, SUBFAMILY M, MEMBER 6"/>
    <property type="match status" value="1"/>
</dbReference>
<feature type="transmembrane region" description="Helical" evidence="6">
    <location>
        <begin position="918"/>
        <end position="947"/>
    </location>
</feature>
<evidence type="ECO:0000313" key="9">
    <source>
        <dbReference type="EnsemblMetazoa" id="CLYHEMP003878.1"/>
    </source>
</evidence>
<dbReference type="InterPro" id="IPR050927">
    <property type="entry name" value="TRPM"/>
</dbReference>
<keyword evidence="5" id="KW-0175">Coiled coil</keyword>
<evidence type="ECO:0000313" key="10">
    <source>
        <dbReference type="Proteomes" id="UP000594262"/>
    </source>
</evidence>
<keyword evidence="3 6" id="KW-1133">Transmembrane helix</keyword>
<feature type="transmembrane region" description="Helical" evidence="6">
    <location>
        <begin position="704"/>
        <end position="731"/>
    </location>
</feature>
<evidence type="ECO:0000256" key="1">
    <source>
        <dbReference type="ARBA" id="ARBA00004141"/>
    </source>
</evidence>
<dbReference type="AlphaFoldDB" id="A0A7M5V598"/>
<proteinExistence type="predicted"/>
<feature type="transmembrane region" description="Helical" evidence="6">
    <location>
        <begin position="809"/>
        <end position="827"/>
    </location>
</feature>
<feature type="transmembrane region" description="Helical" evidence="6">
    <location>
        <begin position="645"/>
        <end position="665"/>
    </location>
</feature>
<dbReference type="InterPro" id="IPR057366">
    <property type="entry name" value="TRPM-like"/>
</dbReference>
<sequence length="1071" mass="124880">MASSSHSPHKETDKLLALKKRKYNDQTLSKPTDANQWIENNIKVFQSAGVEKQERELTSCHSYGEIHFEEQETYSKFIRIAYNSDPECVLKLLTEIWNIDFPKLALFFRNKINFLRSLDAENPFHRTRSTWLMTDGLQQVNESFFLDNCTRDQMQIGILPLDYLKTQANQIHAHLSIADDSSLLSPLCSAFLFIDDGLLVSKEEAVQHFWNTLALYLVESDLPTLAIFSDSSPIKDIFTMDPKVHKLLLKGQQNGPASALRIPQQFSLDIENLDSAIGDDVEIFNTEMHKQRLRIFSAGCSECEPVQDEDYSEVIKCINANKDTLHFSEEGDDLLFLMLKIFCQALVEEDKKYVLIGFSIIWDQIDIAKTYLYDYLKGQIHVESSEYFSLFMLCLAYQRVNFIEEYFQTHLNQLQISFNDIEVLYGFGFNDGKSQEILEPYFENGFKQTDDKTTERLGLFNAMTGRSSLVKSAVDMISVRNALNVLCKKIQKTEFFFPVVDDKTINPLNEVFLWAVVNGYHKIAMWLWDKSDNSFERVLIAEEIYHKCYRRSTKVNIVLLPQFYYQCYEEFRDLAVNFLEVSYDMNIEDSLKLLCKPSQVFEQGGGLQTTPLDIASSIRCPSFIGHQSVQRLLTEVWTGSMPYNIAFWQIFLSFIFPPYLLWVTFREDVTIRNYVREMGRHNRDYVDGTSTKTKPPSLSFGKKLLLFYTAPVTKFFINLATFIIFLVFVSIDAIENRTGAFDVDEWVTMVFFISFLTYEIRKVASVDMSAKRRIKKHFGDFWHIMDLFVFSSYAISITLRALHYDKNNFFMSITAFLSILRILKAFYGFSRLGPYIFMISRMFKEMMIFLVVLFVFMVSYGVGMTSVLLPQHVSSKTFKDVLLYPFLNALGNIDFTYDQKEANQTSFNTYKYNDYGEYVGWAFMIIYLLVANILLLNLLIAVFGSVYEEVKDDSKNVWSFQRFQIVEEYVRRSRIPNPFSFFSDMYHLILWMIGKCCSGRKRRSLTIGTAVMSVSKDTKELIFFERKVAQRVRKEYEASLSKEEQSLLLERMMKQIEELKKKLIQKIHHKK</sequence>
<evidence type="ECO:0000256" key="4">
    <source>
        <dbReference type="ARBA" id="ARBA00023136"/>
    </source>
</evidence>
<evidence type="ECO:0000256" key="3">
    <source>
        <dbReference type="ARBA" id="ARBA00022989"/>
    </source>
</evidence>
<feature type="coiled-coil region" evidence="5">
    <location>
        <begin position="1042"/>
        <end position="1069"/>
    </location>
</feature>
<evidence type="ECO:0000256" key="2">
    <source>
        <dbReference type="ARBA" id="ARBA00022692"/>
    </source>
</evidence>
<protein>
    <recommendedName>
        <fullName evidence="11">Ion transport domain-containing protein</fullName>
    </recommendedName>
</protein>
<feature type="transmembrane region" description="Helical" evidence="6">
    <location>
        <begin position="743"/>
        <end position="760"/>
    </location>
</feature>
<dbReference type="EnsemblMetazoa" id="CLYHEMT003878.1">
    <property type="protein sequence ID" value="CLYHEMP003878.1"/>
    <property type="gene ID" value="CLYHEMG003878"/>
</dbReference>
<dbReference type="InterPro" id="IPR005821">
    <property type="entry name" value="Ion_trans_dom"/>
</dbReference>
<keyword evidence="4 6" id="KW-0472">Membrane</keyword>
<evidence type="ECO:0000259" key="8">
    <source>
        <dbReference type="Pfam" id="PF25508"/>
    </source>
</evidence>
<comment type="subcellular location">
    <subcellularLocation>
        <location evidence="1">Membrane</location>
        <topology evidence="1">Multi-pass membrane protein</topology>
    </subcellularLocation>
</comment>
<feature type="transmembrane region" description="Helical" evidence="6">
    <location>
        <begin position="848"/>
        <end position="869"/>
    </location>
</feature>
<evidence type="ECO:0000256" key="5">
    <source>
        <dbReference type="SAM" id="Coils"/>
    </source>
</evidence>
<feature type="domain" description="TRPM-like" evidence="8">
    <location>
        <begin position="502"/>
        <end position="626"/>
    </location>
</feature>
<feature type="domain" description="Ion transport" evidence="7">
    <location>
        <begin position="715"/>
        <end position="954"/>
    </location>
</feature>
<feature type="transmembrane region" description="Helical" evidence="6">
    <location>
        <begin position="781"/>
        <end position="803"/>
    </location>
</feature>
<dbReference type="PANTHER" id="PTHR13800:SF1">
    <property type="entry name" value="TRANSIENT RECEPTOR POTENTIAL CATION CHANNEL TRPM"/>
    <property type="match status" value="1"/>
</dbReference>
<dbReference type="GO" id="GO:0005261">
    <property type="term" value="F:monoatomic cation channel activity"/>
    <property type="evidence" value="ECO:0007669"/>
    <property type="project" value="TreeGrafter"/>
</dbReference>
<accession>A0A7M5V598</accession>
<dbReference type="Pfam" id="PF25508">
    <property type="entry name" value="TRPM2"/>
    <property type="match status" value="1"/>
</dbReference>
<dbReference type="GO" id="GO:0005886">
    <property type="term" value="C:plasma membrane"/>
    <property type="evidence" value="ECO:0007669"/>
    <property type="project" value="TreeGrafter"/>
</dbReference>